<evidence type="ECO:0000313" key="1">
    <source>
        <dbReference type="EMBL" id="MBA0805361.1"/>
    </source>
</evidence>
<reference evidence="1 2" key="1">
    <citation type="journal article" date="2019" name="Genome Biol. Evol.">
        <title>Insights into the evolution of the New World diploid cottons (Gossypium, subgenus Houzingenia) based on genome sequencing.</title>
        <authorList>
            <person name="Grover C.E."/>
            <person name="Arick M.A. 2nd"/>
            <person name="Thrash A."/>
            <person name="Conover J.L."/>
            <person name="Sanders W.S."/>
            <person name="Peterson D.G."/>
            <person name="Frelichowski J.E."/>
            <person name="Scheffler J.A."/>
            <person name="Scheffler B.E."/>
            <person name="Wendel J.F."/>
        </authorList>
    </citation>
    <scope>NUCLEOTIDE SEQUENCE [LARGE SCALE GENOMIC DNA]</scope>
    <source>
        <strain evidence="1">0</strain>
        <tissue evidence="1">Leaf</tissue>
    </source>
</reference>
<protein>
    <submittedName>
        <fullName evidence="1">Uncharacterized protein</fullName>
    </submittedName>
</protein>
<proteinExistence type="predicted"/>
<keyword evidence="2" id="KW-1185">Reference proteome</keyword>
<dbReference type="EMBL" id="JABFAD010000008">
    <property type="protein sequence ID" value="MBA0805361.1"/>
    <property type="molecule type" value="Genomic_DNA"/>
</dbReference>
<gene>
    <name evidence="1" type="ORF">Gohar_004883</name>
</gene>
<dbReference type="AlphaFoldDB" id="A0A7J9H679"/>
<dbReference type="OrthoDB" id="1430424at2759"/>
<sequence length="26" mass="3157">MKKRVNIFAFEYLRVGYIPQSTMAHR</sequence>
<evidence type="ECO:0000313" key="2">
    <source>
        <dbReference type="Proteomes" id="UP000593560"/>
    </source>
</evidence>
<dbReference type="Proteomes" id="UP000593560">
    <property type="component" value="Unassembled WGS sequence"/>
</dbReference>
<accession>A0A7J9H679</accession>
<name>A0A7J9H679_9ROSI</name>
<comment type="caution">
    <text evidence="1">The sequence shown here is derived from an EMBL/GenBank/DDBJ whole genome shotgun (WGS) entry which is preliminary data.</text>
</comment>
<organism evidence="1 2">
    <name type="scientific">Gossypium harknessii</name>
    <dbReference type="NCBI Taxonomy" id="34285"/>
    <lineage>
        <taxon>Eukaryota</taxon>
        <taxon>Viridiplantae</taxon>
        <taxon>Streptophyta</taxon>
        <taxon>Embryophyta</taxon>
        <taxon>Tracheophyta</taxon>
        <taxon>Spermatophyta</taxon>
        <taxon>Magnoliopsida</taxon>
        <taxon>eudicotyledons</taxon>
        <taxon>Gunneridae</taxon>
        <taxon>Pentapetalae</taxon>
        <taxon>rosids</taxon>
        <taxon>malvids</taxon>
        <taxon>Malvales</taxon>
        <taxon>Malvaceae</taxon>
        <taxon>Malvoideae</taxon>
        <taxon>Gossypium</taxon>
    </lineage>
</organism>